<keyword evidence="1" id="KW-0472">Membrane</keyword>
<dbReference type="EMBL" id="MU006561">
    <property type="protein sequence ID" value="KAF2751971.1"/>
    <property type="molecule type" value="Genomic_DNA"/>
</dbReference>
<evidence type="ECO:0000313" key="3">
    <source>
        <dbReference type="EMBL" id="KAF2751971.1"/>
    </source>
</evidence>
<keyword evidence="4" id="KW-1185">Reference proteome</keyword>
<dbReference type="InterPro" id="IPR046623">
    <property type="entry name" value="DUF6536"/>
</dbReference>
<dbReference type="AlphaFoldDB" id="A0A6A6VRT1"/>
<reference evidence="3" key="1">
    <citation type="journal article" date="2020" name="Stud. Mycol.">
        <title>101 Dothideomycetes genomes: a test case for predicting lifestyles and emergence of pathogens.</title>
        <authorList>
            <person name="Haridas S."/>
            <person name="Albert R."/>
            <person name="Binder M."/>
            <person name="Bloem J."/>
            <person name="Labutti K."/>
            <person name="Salamov A."/>
            <person name="Andreopoulos B."/>
            <person name="Baker S."/>
            <person name="Barry K."/>
            <person name="Bills G."/>
            <person name="Bluhm B."/>
            <person name="Cannon C."/>
            <person name="Castanera R."/>
            <person name="Culley D."/>
            <person name="Daum C."/>
            <person name="Ezra D."/>
            <person name="Gonzalez J."/>
            <person name="Henrissat B."/>
            <person name="Kuo A."/>
            <person name="Liang C."/>
            <person name="Lipzen A."/>
            <person name="Lutzoni F."/>
            <person name="Magnuson J."/>
            <person name="Mondo S."/>
            <person name="Nolan M."/>
            <person name="Ohm R."/>
            <person name="Pangilinan J."/>
            <person name="Park H.-J."/>
            <person name="Ramirez L."/>
            <person name="Alfaro M."/>
            <person name="Sun H."/>
            <person name="Tritt A."/>
            <person name="Yoshinaga Y."/>
            <person name="Zwiers L.-H."/>
            <person name="Turgeon B."/>
            <person name="Goodwin S."/>
            <person name="Spatafora J."/>
            <person name="Crous P."/>
            <person name="Grigoriev I."/>
        </authorList>
    </citation>
    <scope>NUCLEOTIDE SEQUENCE</scope>
    <source>
        <strain evidence="3">CBS 119925</strain>
    </source>
</reference>
<dbReference type="Pfam" id="PF20163">
    <property type="entry name" value="DUF6536"/>
    <property type="match status" value="1"/>
</dbReference>
<protein>
    <recommendedName>
        <fullName evidence="2">DUF6536 domain-containing protein</fullName>
    </recommendedName>
</protein>
<feature type="transmembrane region" description="Helical" evidence="1">
    <location>
        <begin position="12"/>
        <end position="37"/>
    </location>
</feature>
<evidence type="ECO:0000313" key="4">
    <source>
        <dbReference type="Proteomes" id="UP000799440"/>
    </source>
</evidence>
<dbReference type="PANTHER" id="PTHR35395:SF1">
    <property type="entry name" value="DUF6536 DOMAIN-CONTAINING PROTEIN"/>
    <property type="match status" value="1"/>
</dbReference>
<organism evidence="3 4">
    <name type="scientific">Sporormia fimetaria CBS 119925</name>
    <dbReference type="NCBI Taxonomy" id="1340428"/>
    <lineage>
        <taxon>Eukaryota</taxon>
        <taxon>Fungi</taxon>
        <taxon>Dikarya</taxon>
        <taxon>Ascomycota</taxon>
        <taxon>Pezizomycotina</taxon>
        <taxon>Dothideomycetes</taxon>
        <taxon>Pleosporomycetidae</taxon>
        <taxon>Pleosporales</taxon>
        <taxon>Sporormiaceae</taxon>
        <taxon>Sporormia</taxon>
    </lineage>
</organism>
<proteinExistence type="predicted"/>
<dbReference type="Proteomes" id="UP000799440">
    <property type="component" value="Unassembled WGS sequence"/>
</dbReference>
<gene>
    <name evidence="3" type="ORF">M011DRAFT_11392</name>
</gene>
<keyword evidence="1" id="KW-1133">Transmembrane helix</keyword>
<sequence>MEDAFSGWRGGVFSAILTTSVVLVLNLAIAIVVWILWKPKGGVSTAFEGDCEATSRWTAAVHLVINILSSLLLGASNYCMQRLVAPTREEVDKAHAERRWMDIGIPGVRNLLRIDRWRFVFWVLLLLSSFPLHLFYNSIVFETIATQDTAFIQTIPRFLTDPMDRVGLLNRKTPYAISKRSQSGKSSC</sequence>
<feature type="transmembrane region" description="Helical" evidence="1">
    <location>
        <begin position="119"/>
        <end position="136"/>
    </location>
</feature>
<keyword evidence="1" id="KW-0812">Transmembrane</keyword>
<feature type="domain" description="DUF6536" evidence="2">
    <location>
        <begin position="8"/>
        <end position="158"/>
    </location>
</feature>
<dbReference type="PANTHER" id="PTHR35395">
    <property type="entry name" value="DUF6536 DOMAIN-CONTAINING PROTEIN"/>
    <property type="match status" value="1"/>
</dbReference>
<evidence type="ECO:0000256" key="1">
    <source>
        <dbReference type="SAM" id="Phobius"/>
    </source>
</evidence>
<evidence type="ECO:0000259" key="2">
    <source>
        <dbReference type="Pfam" id="PF20163"/>
    </source>
</evidence>
<dbReference type="OrthoDB" id="5429634at2759"/>
<name>A0A6A6VRT1_9PLEO</name>
<accession>A0A6A6VRT1</accession>